<reference evidence="7" key="1">
    <citation type="submission" date="2021-01" db="EMBL/GenBank/DDBJ databases">
        <authorList>
            <person name="Corre E."/>
            <person name="Pelletier E."/>
            <person name="Niang G."/>
            <person name="Scheremetjew M."/>
            <person name="Finn R."/>
            <person name="Kale V."/>
            <person name="Holt S."/>
            <person name="Cochrane G."/>
            <person name="Meng A."/>
            <person name="Brown T."/>
            <person name="Cohen L."/>
        </authorList>
    </citation>
    <scope>NUCLEOTIDE SEQUENCE</scope>
    <source>
        <strain evidence="7">Fehren 1</strain>
    </source>
</reference>
<dbReference type="GO" id="GO:0005524">
    <property type="term" value="F:ATP binding"/>
    <property type="evidence" value="ECO:0007669"/>
    <property type="project" value="UniProtKB-KW"/>
</dbReference>
<organism evidence="7">
    <name type="scientific">Favella ehrenbergii</name>
    <dbReference type="NCBI Taxonomy" id="182087"/>
    <lineage>
        <taxon>Eukaryota</taxon>
        <taxon>Sar</taxon>
        <taxon>Alveolata</taxon>
        <taxon>Ciliophora</taxon>
        <taxon>Intramacronucleata</taxon>
        <taxon>Spirotrichea</taxon>
        <taxon>Choreotrichia</taxon>
        <taxon>Tintinnida</taxon>
        <taxon>Xystonellidae</taxon>
        <taxon>Favella</taxon>
    </lineage>
</organism>
<proteinExistence type="inferred from homology"/>
<accession>A0A7S3I7R6</accession>
<dbReference type="PROSITE" id="PS00432">
    <property type="entry name" value="ACTINS_2"/>
    <property type="match status" value="1"/>
</dbReference>
<comment type="catalytic activity">
    <reaction evidence="5">
        <text>ATP + H2O = ADP + phosphate + H(+)</text>
        <dbReference type="Rhea" id="RHEA:13065"/>
        <dbReference type="ChEBI" id="CHEBI:15377"/>
        <dbReference type="ChEBI" id="CHEBI:15378"/>
        <dbReference type="ChEBI" id="CHEBI:30616"/>
        <dbReference type="ChEBI" id="CHEBI:43474"/>
        <dbReference type="ChEBI" id="CHEBI:456216"/>
    </reaction>
</comment>
<evidence type="ECO:0000256" key="5">
    <source>
        <dbReference type="ARBA" id="ARBA00049360"/>
    </source>
</evidence>
<dbReference type="AlphaFoldDB" id="A0A7S3I7R6"/>
<dbReference type="PROSITE" id="PS00406">
    <property type="entry name" value="ACTINS_1"/>
    <property type="match status" value="1"/>
</dbReference>
<keyword evidence="4" id="KW-0067">ATP-binding</keyword>
<gene>
    <name evidence="7" type="ORF">FEHR0123_LOCUS11113</name>
</gene>
<dbReference type="FunFam" id="3.30.420.40:FF:000002">
    <property type="entry name" value="Muscle actin"/>
    <property type="match status" value="1"/>
</dbReference>
<evidence type="ECO:0000313" key="7">
    <source>
        <dbReference type="EMBL" id="CAE0316136.1"/>
    </source>
</evidence>
<dbReference type="InterPro" id="IPR004000">
    <property type="entry name" value="Actin"/>
</dbReference>
<keyword evidence="2" id="KW-0547">Nucleotide-binding</keyword>
<dbReference type="InterPro" id="IPR004001">
    <property type="entry name" value="Actin_CS"/>
</dbReference>
<evidence type="ECO:0000256" key="4">
    <source>
        <dbReference type="ARBA" id="ARBA00022840"/>
    </source>
</evidence>
<keyword evidence="3" id="KW-0378">Hydrolase</keyword>
<dbReference type="PRINTS" id="PR00190">
    <property type="entry name" value="ACTIN"/>
</dbReference>
<dbReference type="Pfam" id="PF00022">
    <property type="entry name" value="Actin"/>
    <property type="match status" value="1"/>
</dbReference>
<evidence type="ECO:0000256" key="2">
    <source>
        <dbReference type="ARBA" id="ARBA00022741"/>
    </source>
</evidence>
<dbReference type="InterPro" id="IPR043129">
    <property type="entry name" value="ATPase_NBD"/>
</dbReference>
<dbReference type="Gene3D" id="3.90.640.10">
    <property type="entry name" value="Actin, Chain A, domain 4"/>
    <property type="match status" value="1"/>
</dbReference>
<evidence type="ECO:0008006" key="8">
    <source>
        <dbReference type="Google" id="ProtNLM"/>
    </source>
</evidence>
<sequence length="379" mass="41166">MVETDQDSIAIIDNGSGMMKAGIAGDDSPSVVFPAIVGVPKQAQAMQGVTTKSQYIGDEAQAKRGVLSLSYPIANGIVTDWSKMEAVWNHTFYNELRITPSEIQGVLITEAPRNPKENREKMMELMFETFEVKNAYVAIQAVMSLYANGRSTGLVVDSGDGVTHTVPVFEGFSIPHAVEKMEIAGRVVTDYCQKLLLEAGHSFTSSAELETVKDIKEKLCFVAQDYDTEFAAATSSSALDETYSLPDKSVIPIKGTIRLQTAELLFKPELNGKSCKSMPQLAWASVSASDVDVRRDLLKNVILSGGSTMYEGLSDRLKTEVANLAPAGAEVRIIATADRKYAVWKGASTLASLSTFSASWISKEEYEEHGAGIVHRKCQ</sequence>
<name>A0A7S3I7R6_9SPIT</name>
<evidence type="ECO:0000256" key="6">
    <source>
        <dbReference type="RuleBase" id="RU000487"/>
    </source>
</evidence>
<dbReference type="CDD" id="cd13397">
    <property type="entry name" value="ASKHA_NBD_actin_Arp-T1-3"/>
    <property type="match status" value="1"/>
</dbReference>
<dbReference type="FunFam" id="3.30.420.40:FF:000058">
    <property type="entry name" value="Putative actin-related protein 5"/>
    <property type="match status" value="1"/>
</dbReference>
<dbReference type="PANTHER" id="PTHR11937">
    <property type="entry name" value="ACTIN"/>
    <property type="match status" value="1"/>
</dbReference>
<dbReference type="GO" id="GO:0016787">
    <property type="term" value="F:hydrolase activity"/>
    <property type="evidence" value="ECO:0007669"/>
    <property type="project" value="UniProtKB-KW"/>
</dbReference>
<dbReference type="SUPFAM" id="SSF53067">
    <property type="entry name" value="Actin-like ATPase domain"/>
    <property type="match status" value="2"/>
</dbReference>
<dbReference type="SMART" id="SM00268">
    <property type="entry name" value="ACTIN"/>
    <property type="match status" value="1"/>
</dbReference>
<protein>
    <recommendedName>
        <fullName evidence="8">Actin</fullName>
    </recommendedName>
</protein>
<evidence type="ECO:0000256" key="3">
    <source>
        <dbReference type="ARBA" id="ARBA00022801"/>
    </source>
</evidence>
<comment type="similarity">
    <text evidence="1 6">Belongs to the actin family.</text>
</comment>
<evidence type="ECO:0000256" key="1">
    <source>
        <dbReference type="ARBA" id="ARBA00006752"/>
    </source>
</evidence>
<dbReference type="EMBL" id="HBIE01036368">
    <property type="protein sequence ID" value="CAE0316136.1"/>
    <property type="molecule type" value="Transcribed_RNA"/>
</dbReference>
<dbReference type="Gene3D" id="3.30.420.40">
    <property type="match status" value="2"/>
</dbReference>